<dbReference type="Proteomes" id="UP000321750">
    <property type="component" value="Unassembled WGS sequence"/>
</dbReference>
<reference evidence="1 2" key="1">
    <citation type="submission" date="2019-07" db="EMBL/GenBank/DDBJ databases">
        <title>Whole genome shotgun sequence of Methylobacterium gnaphalii NBRC 107716.</title>
        <authorList>
            <person name="Hosoyama A."/>
            <person name="Uohara A."/>
            <person name="Ohji S."/>
            <person name="Ichikawa N."/>
        </authorList>
    </citation>
    <scope>NUCLEOTIDE SEQUENCE [LARGE SCALE GENOMIC DNA]</scope>
    <source>
        <strain evidence="1 2">NBRC 107716</strain>
    </source>
</reference>
<organism evidence="1 2">
    <name type="scientific">Methylobacterium gnaphalii</name>
    <dbReference type="NCBI Taxonomy" id="1010610"/>
    <lineage>
        <taxon>Bacteria</taxon>
        <taxon>Pseudomonadati</taxon>
        <taxon>Pseudomonadota</taxon>
        <taxon>Alphaproteobacteria</taxon>
        <taxon>Hyphomicrobiales</taxon>
        <taxon>Methylobacteriaceae</taxon>
        <taxon>Methylobacterium</taxon>
    </lineage>
</organism>
<dbReference type="AlphaFoldDB" id="A0A512JP55"/>
<evidence type="ECO:0008006" key="3">
    <source>
        <dbReference type="Google" id="ProtNLM"/>
    </source>
</evidence>
<accession>A0A512JP55</accession>
<dbReference type="RefSeq" id="WP_147048130.1">
    <property type="nucleotide sequence ID" value="NZ_BJZV01000022.1"/>
</dbReference>
<protein>
    <recommendedName>
        <fullName evidence="3">Multidrug transporter</fullName>
    </recommendedName>
</protein>
<name>A0A512JP55_9HYPH</name>
<evidence type="ECO:0000313" key="1">
    <source>
        <dbReference type="EMBL" id="GEP11722.1"/>
    </source>
</evidence>
<gene>
    <name evidence="1" type="ORF">MGN01_35670</name>
</gene>
<dbReference type="OrthoDB" id="7216696at2"/>
<proteinExistence type="predicted"/>
<keyword evidence="2" id="KW-1185">Reference proteome</keyword>
<sequence length="368" mass="39298">MSSRHRRVTAVVGLSVILLAVVLAVLAWPYLQGVAIPKLSPFLAQVKPVPAKPEPQRPPLLAVRTAIEDGRVVVKLSDAERERMGVKTARLSPSAHRTEIQAYGTVLDIARITDLTNSYASAKAALLTAQARAEVSRSAYTRAKNLGQYATQVQVETAEGTFRTDEAALTAAQSQVRTLAATAQQEWGAVLGKAIVERAPSVTRLIERADFLVQVTLPPGETLKGEPGAAFAEVPPQSERVALRYVSAATRTDQRIQGLSYFYLVSGESGLLPGMSTLAFITSDKIANGVAVPESAVVHWQGGAWIYRAVGDDAFARHALKSDAAMADDCYVVADLDQPTEIVVIGPQAVLSEEVKTQSQATGDADDD</sequence>
<evidence type="ECO:0000313" key="2">
    <source>
        <dbReference type="Proteomes" id="UP000321750"/>
    </source>
</evidence>
<comment type="caution">
    <text evidence="1">The sequence shown here is derived from an EMBL/GenBank/DDBJ whole genome shotgun (WGS) entry which is preliminary data.</text>
</comment>
<dbReference type="EMBL" id="BJZV01000022">
    <property type="protein sequence ID" value="GEP11722.1"/>
    <property type="molecule type" value="Genomic_DNA"/>
</dbReference>